<dbReference type="AlphaFoldDB" id="A0A1H3K2G3"/>
<keyword evidence="6" id="KW-0004">4Fe-4S</keyword>
<comment type="function">
    <text evidence="2">Adenine glycosylase active on G-A mispairs. MutY also corrects error-prone DNA synthesis past GO lesions which are due to the oxidatively damaged form of guanine: 7,8-dihydro-8-oxoguanine (8-oxo-dGTP).</text>
</comment>
<dbReference type="STRING" id="1528.SAMN04488579_1384"/>
<evidence type="ECO:0000256" key="9">
    <source>
        <dbReference type="ARBA" id="ARBA00022801"/>
    </source>
</evidence>
<evidence type="ECO:0000313" key="16">
    <source>
        <dbReference type="EMBL" id="SDY46376.1"/>
    </source>
</evidence>
<proteinExistence type="inferred from homology"/>
<dbReference type="SUPFAM" id="SSF55811">
    <property type="entry name" value="Nudix"/>
    <property type="match status" value="1"/>
</dbReference>
<evidence type="ECO:0000256" key="11">
    <source>
        <dbReference type="ARBA" id="ARBA00023014"/>
    </source>
</evidence>
<comment type="similarity">
    <text evidence="3 14">Belongs to the Nth/MutY family.</text>
</comment>
<dbReference type="Gene3D" id="3.90.79.10">
    <property type="entry name" value="Nucleoside Triphosphate Pyrophosphohydrolase"/>
    <property type="match status" value="1"/>
</dbReference>
<keyword evidence="9" id="KW-0378">Hydrolase</keyword>
<dbReference type="GO" id="GO:0006298">
    <property type="term" value="P:mismatch repair"/>
    <property type="evidence" value="ECO:0007669"/>
    <property type="project" value="TreeGrafter"/>
</dbReference>
<comment type="catalytic activity">
    <reaction evidence="1 14">
        <text>Hydrolyzes free adenine bases from 7,8-dihydro-8-oxoguanine:adenine mismatched double-stranded DNA, leaving an apurinic site.</text>
        <dbReference type="EC" id="3.2.2.31"/>
    </reaction>
</comment>
<accession>A0A1H3K2G3</accession>
<evidence type="ECO:0000256" key="12">
    <source>
        <dbReference type="ARBA" id="ARBA00023204"/>
    </source>
</evidence>
<feature type="domain" description="HhH-GPD" evidence="15">
    <location>
        <begin position="39"/>
        <end position="189"/>
    </location>
</feature>
<evidence type="ECO:0000256" key="4">
    <source>
        <dbReference type="ARBA" id="ARBA00012045"/>
    </source>
</evidence>
<dbReference type="GO" id="GO:0046872">
    <property type="term" value="F:metal ion binding"/>
    <property type="evidence" value="ECO:0007669"/>
    <property type="project" value="UniProtKB-UniRule"/>
</dbReference>
<dbReference type="PROSITE" id="PS01155">
    <property type="entry name" value="ENDONUCLEASE_III_2"/>
    <property type="match status" value="1"/>
</dbReference>
<gene>
    <name evidence="16" type="ORF">SAMN04488579_1384</name>
</gene>
<dbReference type="EC" id="3.2.2.31" evidence="4 14"/>
<dbReference type="CDD" id="cd00056">
    <property type="entry name" value="ENDO3c"/>
    <property type="match status" value="1"/>
</dbReference>
<keyword evidence="13 14" id="KW-0326">Glycosidase</keyword>
<name>A0A1H3K2G3_EUBBA</name>
<keyword evidence="10 14" id="KW-0408">Iron</keyword>
<dbReference type="PANTHER" id="PTHR42944:SF1">
    <property type="entry name" value="ADENINE DNA GLYCOSYLASE"/>
    <property type="match status" value="1"/>
</dbReference>
<dbReference type="GO" id="GO:0051539">
    <property type="term" value="F:4 iron, 4 sulfur cluster binding"/>
    <property type="evidence" value="ECO:0007669"/>
    <property type="project" value="UniProtKB-UniRule"/>
</dbReference>
<dbReference type="InterPro" id="IPR004036">
    <property type="entry name" value="Endonuclease-III-like_CS2"/>
</dbReference>
<dbReference type="GO" id="GO:0006284">
    <property type="term" value="P:base-excision repair"/>
    <property type="evidence" value="ECO:0007669"/>
    <property type="project" value="UniProtKB-UniRule"/>
</dbReference>
<organism evidence="16 17">
    <name type="scientific">Eubacterium barkeri</name>
    <name type="common">Clostridium barkeri</name>
    <dbReference type="NCBI Taxonomy" id="1528"/>
    <lineage>
        <taxon>Bacteria</taxon>
        <taxon>Bacillati</taxon>
        <taxon>Bacillota</taxon>
        <taxon>Clostridia</taxon>
        <taxon>Eubacteriales</taxon>
        <taxon>Eubacteriaceae</taxon>
        <taxon>Eubacterium</taxon>
    </lineage>
</organism>
<reference evidence="17" key="1">
    <citation type="submission" date="2016-10" db="EMBL/GenBank/DDBJ databases">
        <authorList>
            <person name="Varghese N."/>
            <person name="Submissions S."/>
        </authorList>
    </citation>
    <scope>NUCLEOTIDE SEQUENCE [LARGE SCALE GENOMIC DNA]</scope>
    <source>
        <strain evidence="17">VPI 5359</strain>
    </source>
</reference>
<dbReference type="InterPro" id="IPR000445">
    <property type="entry name" value="HhH_motif"/>
</dbReference>
<keyword evidence="12" id="KW-0234">DNA repair</keyword>
<dbReference type="InterPro" id="IPR003265">
    <property type="entry name" value="HhH-GPD_domain"/>
</dbReference>
<dbReference type="RefSeq" id="WP_090247265.1">
    <property type="nucleotide sequence ID" value="NZ_FNOU01000038.1"/>
</dbReference>
<keyword evidence="8 14" id="KW-0227">DNA damage</keyword>
<evidence type="ECO:0000256" key="10">
    <source>
        <dbReference type="ARBA" id="ARBA00023004"/>
    </source>
</evidence>
<dbReference type="InterPro" id="IPR005760">
    <property type="entry name" value="A/G_AdeGlyc_MutY"/>
</dbReference>
<dbReference type="Pfam" id="PF00633">
    <property type="entry name" value="HHH"/>
    <property type="match status" value="1"/>
</dbReference>
<dbReference type="Gene3D" id="1.10.340.30">
    <property type="entry name" value="Hypothetical protein, domain 2"/>
    <property type="match status" value="1"/>
</dbReference>
<sequence length="356" mass="40145">MERKQQFASDLVHWFQENKRDLPFRKTKDPYSIWISEIMAQQTQIDTLIPYYKQFIQKFPDVSTLAAAEESDVLKAWEGLGYYSRAKNLHKAAKKIMEEHHGRFPGNYEEILALPGVGPYTGGAIASIALGLQVSAVDGNVLRVITRFNNWKDDIAQGPTKKKVTQWVDAALPLHPGDFNEGLMELGALICTPKAPSCLLCPVREACSAFASGTTEEVPVKTKKIKQKRLPMEVGLLYDLEGIYILKRPDSGLLSGLWSFPICEASTVPGDSITHYLEACFSTLPPAQLLGKEKHVFSHIIWDMSIYGFHLNGLQVREPQCQYRDNTTFVSWADLEEQITLPVAFSKLLRFIRIKK</sequence>
<dbReference type="Pfam" id="PF00730">
    <property type="entry name" value="HhH-GPD"/>
    <property type="match status" value="1"/>
</dbReference>
<dbReference type="SUPFAM" id="SSF48150">
    <property type="entry name" value="DNA-glycosylase"/>
    <property type="match status" value="1"/>
</dbReference>
<dbReference type="GO" id="GO:0034039">
    <property type="term" value="F:8-oxo-7,8-dihydroguanine DNA N-glycosylase activity"/>
    <property type="evidence" value="ECO:0007669"/>
    <property type="project" value="TreeGrafter"/>
</dbReference>
<evidence type="ECO:0000256" key="7">
    <source>
        <dbReference type="ARBA" id="ARBA00022723"/>
    </source>
</evidence>
<dbReference type="SMART" id="SM00478">
    <property type="entry name" value="ENDO3c"/>
    <property type="match status" value="1"/>
</dbReference>
<dbReference type="GO" id="GO:0032357">
    <property type="term" value="F:oxidized purine DNA binding"/>
    <property type="evidence" value="ECO:0007669"/>
    <property type="project" value="TreeGrafter"/>
</dbReference>
<dbReference type="OrthoDB" id="9802365at2"/>
<dbReference type="Proteomes" id="UP000199652">
    <property type="component" value="Unassembled WGS sequence"/>
</dbReference>
<dbReference type="Gene3D" id="1.10.1670.10">
    <property type="entry name" value="Helix-hairpin-Helix base-excision DNA repair enzymes (C-terminal)"/>
    <property type="match status" value="1"/>
</dbReference>
<dbReference type="FunFam" id="1.10.340.30:FF:000002">
    <property type="entry name" value="Adenine DNA glycosylase"/>
    <property type="match status" value="1"/>
</dbReference>
<comment type="cofactor">
    <cofactor evidence="14">
        <name>[4Fe-4S] cluster</name>
        <dbReference type="ChEBI" id="CHEBI:49883"/>
    </cofactor>
    <text evidence="14">Binds 1 [4Fe-4S] cluster.</text>
</comment>
<dbReference type="InterPro" id="IPR023170">
    <property type="entry name" value="HhH_base_excis_C"/>
</dbReference>
<dbReference type="InterPro" id="IPR044298">
    <property type="entry name" value="MIG/MutY"/>
</dbReference>
<dbReference type="EMBL" id="FNOU01000038">
    <property type="protein sequence ID" value="SDY46376.1"/>
    <property type="molecule type" value="Genomic_DNA"/>
</dbReference>
<dbReference type="GO" id="GO:0000701">
    <property type="term" value="F:purine-specific mismatch base pair DNA N-glycosylase activity"/>
    <property type="evidence" value="ECO:0007669"/>
    <property type="project" value="UniProtKB-EC"/>
</dbReference>
<dbReference type="InterPro" id="IPR029119">
    <property type="entry name" value="MutY_C"/>
</dbReference>
<keyword evidence="11" id="KW-0411">Iron-sulfur</keyword>
<dbReference type="PANTHER" id="PTHR42944">
    <property type="entry name" value="ADENINE DNA GLYCOSYLASE"/>
    <property type="match status" value="1"/>
</dbReference>
<evidence type="ECO:0000313" key="17">
    <source>
        <dbReference type="Proteomes" id="UP000199652"/>
    </source>
</evidence>
<dbReference type="GO" id="GO:0035485">
    <property type="term" value="F:adenine/guanine mispair binding"/>
    <property type="evidence" value="ECO:0007669"/>
    <property type="project" value="TreeGrafter"/>
</dbReference>
<evidence type="ECO:0000256" key="2">
    <source>
        <dbReference type="ARBA" id="ARBA00002933"/>
    </source>
</evidence>
<evidence type="ECO:0000256" key="6">
    <source>
        <dbReference type="ARBA" id="ARBA00022485"/>
    </source>
</evidence>
<dbReference type="CDD" id="cd03431">
    <property type="entry name" value="NUDIX_DNA_Glycosylase_C-MutY"/>
    <property type="match status" value="1"/>
</dbReference>
<dbReference type="Pfam" id="PF14815">
    <property type="entry name" value="NUDIX_4"/>
    <property type="match status" value="1"/>
</dbReference>
<evidence type="ECO:0000256" key="1">
    <source>
        <dbReference type="ARBA" id="ARBA00000843"/>
    </source>
</evidence>
<evidence type="ECO:0000256" key="8">
    <source>
        <dbReference type="ARBA" id="ARBA00022763"/>
    </source>
</evidence>
<evidence type="ECO:0000259" key="15">
    <source>
        <dbReference type="SMART" id="SM00478"/>
    </source>
</evidence>
<dbReference type="InterPro" id="IPR015797">
    <property type="entry name" value="NUDIX_hydrolase-like_dom_sf"/>
</dbReference>
<dbReference type="InterPro" id="IPR011257">
    <property type="entry name" value="DNA_glycosylase"/>
</dbReference>
<evidence type="ECO:0000256" key="3">
    <source>
        <dbReference type="ARBA" id="ARBA00008343"/>
    </source>
</evidence>
<keyword evidence="7" id="KW-0479">Metal-binding</keyword>
<protein>
    <recommendedName>
        <fullName evidence="5 14">Adenine DNA glycosylase</fullName>
        <ecNumber evidence="4 14">3.2.2.31</ecNumber>
    </recommendedName>
</protein>
<evidence type="ECO:0000256" key="13">
    <source>
        <dbReference type="ARBA" id="ARBA00023295"/>
    </source>
</evidence>
<evidence type="ECO:0000256" key="5">
    <source>
        <dbReference type="ARBA" id="ARBA00022023"/>
    </source>
</evidence>
<dbReference type="NCBIfam" id="TIGR01084">
    <property type="entry name" value="mutY"/>
    <property type="match status" value="1"/>
</dbReference>
<evidence type="ECO:0000256" key="14">
    <source>
        <dbReference type="RuleBase" id="RU365096"/>
    </source>
</evidence>
<keyword evidence="17" id="KW-1185">Reference proteome</keyword>